<sequence>FTNPTVGPQSIGVTRATLGTIFEIWAHMLVWPTNPDWHYSCGPHGLAQNPHAYVAHTPNLAKPVWPTRPHSSHHMVVCCAWPCLRQPHGCVSYTPMWCRQNNFLAFVKVSFSVFQ</sequence>
<dbReference type="Proteomes" id="UP000828251">
    <property type="component" value="Unassembled WGS sequence"/>
</dbReference>
<feature type="non-terminal residue" evidence="1">
    <location>
        <position position="1"/>
    </location>
</feature>
<evidence type="ECO:0000313" key="2">
    <source>
        <dbReference type="Proteomes" id="UP000828251"/>
    </source>
</evidence>
<proteinExistence type="predicted"/>
<accession>A0A9D3ZMC0</accession>
<evidence type="ECO:0000313" key="1">
    <source>
        <dbReference type="EMBL" id="KAH1047298.1"/>
    </source>
</evidence>
<feature type="non-terminal residue" evidence="1">
    <location>
        <position position="115"/>
    </location>
</feature>
<dbReference type="AlphaFoldDB" id="A0A9D3ZMC0"/>
<organism evidence="1 2">
    <name type="scientific">Gossypium stocksii</name>
    <dbReference type="NCBI Taxonomy" id="47602"/>
    <lineage>
        <taxon>Eukaryota</taxon>
        <taxon>Viridiplantae</taxon>
        <taxon>Streptophyta</taxon>
        <taxon>Embryophyta</taxon>
        <taxon>Tracheophyta</taxon>
        <taxon>Spermatophyta</taxon>
        <taxon>Magnoliopsida</taxon>
        <taxon>eudicotyledons</taxon>
        <taxon>Gunneridae</taxon>
        <taxon>Pentapetalae</taxon>
        <taxon>rosids</taxon>
        <taxon>malvids</taxon>
        <taxon>Malvales</taxon>
        <taxon>Malvaceae</taxon>
        <taxon>Malvoideae</taxon>
        <taxon>Gossypium</taxon>
    </lineage>
</organism>
<name>A0A9D3ZMC0_9ROSI</name>
<protein>
    <submittedName>
        <fullName evidence="1">Uncharacterized protein</fullName>
    </submittedName>
</protein>
<dbReference type="EMBL" id="JAIQCV010000011">
    <property type="protein sequence ID" value="KAH1047298.1"/>
    <property type="molecule type" value="Genomic_DNA"/>
</dbReference>
<keyword evidence="2" id="KW-1185">Reference proteome</keyword>
<gene>
    <name evidence="1" type="ORF">J1N35_038082</name>
</gene>
<comment type="caution">
    <text evidence="1">The sequence shown here is derived from an EMBL/GenBank/DDBJ whole genome shotgun (WGS) entry which is preliminary data.</text>
</comment>
<reference evidence="1 2" key="1">
    <citation type="journal article" date="2021" name="Plant Biotechnol. J.">
        <title>Multi-omics assisted identification of the key and species-specific regulatory components of drought-tolerant mechanisms in Gossypium stocksii.</title>
        <authorList>
            <person name="Yu D."/>
            <person name="Ke L."/>
            <person name="Zhang D."/>
            <person name="Wu Y."/>
            <person name="Sun Y."/>
            <person name="Mei J."/>
            <person name="Sun J."/>
            <person name="Sun Y."/>
        </authorList>
    </citation>
    <scope>NUCLEOTIDE SEQUENCE [LARGE SCALE GENOMIC DNA]</scope>
    <source>
        <strain evidence="2">cv. E1</strain>
        <tissue evidence="1">Leaf</tissue>
    </source>
</reference>